<dbReference type="Proteomes" id="UP000036987">
    <property type="component" value="Unassembled WGS sequence"/>
</dbReference>
<dbReference type="FunFam" id="1.25.40.550:FF:000002">
    <property type="entry name" value="AAR2 protein family"/>
    <property type="match status" value="1"/>
</dbReference>
<dbReference type="GO" id="GO:0000244">
    <property type="term" value="P:spliceosomal tri-snRNP complex assembly"/>
    <property type="evidence" value="ECO:0000318"/>
    <property type="project" value="GO_Central"/>
</dbReference>
<keyword evidence="5" id="KW-1185">Reference proteome</keyword>
<organism evidence="4 5">
    <name type="scientific">Zostera marina</name>
    <name type="common">Eelgrass</name>
    <dbReference type="NCBI Taxonomy" id="29655"/>
    <lineage>
        <taxon>Eukaryota</taxon>
        <taxon>Viridiplantae</taxon>
        <taxon>Streptophyta</taxon>
        <taxon>Embryophyta</taxon>
        <taxon>Tracheophyta</taxon>
        <taxon>Spermatophyta</taxon>
        <taxon>Magnoliopsida</taxon>
        <taxon>Liliopsida</taxon>
        <taxon>Zosteraceae</taxon>
        <taxon>Zostera</taxon>
    </lineage>
</organism>
<dbReference type="OMA" id="VWQSGGL"/>
<evidence type="ECO:0000313" key="5">
    <source>
        <dbReference type="Proteomes" id="UP000036987"/>
    </source>
</evidence>
<gene>
    <name evidence="4" type="ORF">ZOSMA_226G00110</name>
</gene>
<evidence type="ECO:0000313" key="4">
    <source>
        <dbReference type="EMBL" id="KMZ68911.1"/>
    </source>
</evidence>
<proteinExistence type="inferred from homology"/>
<reference evidence="5" key="1">
    <citation type="journal article" date="2016" name="Nature">
        <title>The genome of the seagrass Zostera marina reveals angiosperm adaptation to the sea.</title>
        <authorList>
            <person name="Olsen J.L."/>
            <person name="Rouze P."/>
            <person name="Verhelst B."/>
            <person name="Lin Y.-C."/>
            <person name="Bayer T."/>
            <person name="Collen J."/>
            <person name="Dattolo E."/>
            <person name="De Paoli E."/>
            <person name="Dittami S."/>
            <person name="Maumus F."/>
            <person name="Michel G."/>
            <person name="Kersting A."/>
            <person name="Lauritano C."/>
            <person name="Lohaus R."/>
            <person name="Toepel M."/>
            <person name="Tonon T."/>
            <person name="Vanneste K."/>
            <person name="Amirebrahimi M."/>
            <person name="Brakel J."/>
            <person name="Bostroem C."/>
            <person name="Chovatia M."/>
            <person name="Grimwood J."/>
            <person name="Jenkins J.W."/>
            <person name="Jueterbock A."/>
            <person name="Mraz A."/>
            <person name="Stam W.T."/>
            <person name="Tice H."/>
            <person name="Bornberg-Bauer E."/>
            <person name="Green P.J."/>
            <person name="Pearson G.A."/>
            <person name="Procaccini G."/>
            <person name="Duarte C.M."/>
            <person name="Schmutz J."/>
            <person name="Reusch T.B.H."/>
            <person name="Van de Peer Y."/>
        </authorList>
    </citation>
    <scope>NUCLEOTIDE SEQUENCE [LARGE SCALE GENOMIC DNA]</scope>
    <source>
        <strain evidence="5">cv. Finnish</strain>
    </source>
</reference>
<sequence>MDQTVAMDLVKKGSTLLLLDVPQGTLVGLDTQVFITGPIFKGIKMIPPGPHFIYYCSSNREGKEFSPIFGFFVTTSYSEVIVRKWSNQEERLVKFSEEEELRYSAAVKHLEFDKQLGPYPLEHFKKWKNFSNYITENTIERLEPIGGEISVAYESCPIKTNHQETMEINAEQLKNNKLSTPVGESKKPGCCYTYIPRFIKRKDTTQEELTTLNLDKTSLLEIILKNNFGDSDDLLLGELQFSFIAFLMGQSLEAFYQWKALVSLLFSCTHAPLHTRTRMFTKFIRVLYFQLRHACSSDGKASVGGSEKGISFFLDDCWFSKDIFLYRLCKEFIFLIEEATAIDGDLLSRTKKLKKLLETSFGWDFQYSLADMIDEDDEFSPVVVSVD</sequence>
<comment type="similarity">
    <text evidence="1">Belongs to the AAR2 family.</text>
</comment>
<dbReference type="Pfam" id="PF05282">
    <property type="entry name" value="AAR2"/>
    <property type="match status" value="1"/>
</dbReference>
<comment type="caution">
    <text evidence="4">The sequence shown here is derived from an EMBL/GenBank/DDBJ whole genome shotgun (WGS) entry which is preliminary data.</text>
</comment>
<accession>A0A0K9PIX9</accession>
<dbReference type="OrthoDB" id="201752at2759"/>
<dbReference type="InterPro" id="IPR033647">
    <property type="entry name" value="Aar2_N"/>
</dbReference>
<feature type="domain" description="AAR2 N-terminal" evidence="3">
    <location>
        <begin position="13"/>
        <end position="144"/>
    </location>
</feature>
<dbReference type="InterPro" id="IPR007946">
    <property type="entry name" value="AAR2"/>
</dbReference>
<dbReference type="CDD" id="cd13778">
    <property type="entry name" value="Aar2_C"/>
    <property type="match status" value="1"/>
</dbReference>
<feature type="domain" description="AAR2 C-terminal" evidence="2">
    <location>
        <begin position="192"/>
        <end position="366"/>
    </location>
</feature>
<dbReference type="EMBL" id="LFYR01000804">
    <property type="protein sequence ID" value="KMZ68911.1"/>
    <property type="molecule type" value="Genomic_DNA"/>
</dbReference>
<dbReference type="AlphaFoldDB" id="A0A0K9PIX9"/>
<dbReference type="InterPro" id="IPR038516">
    <property type="entry name" value="AAR2_N_sf"/>
</dbReference>
<protein>
    <submittedName>
        <fullName evidence="4">AAR2 protein family</fullName>
    </submittedName>
</protein>
<evidence type="ECO:0000256" key="1">
    <source>
        <dbReference type="ARBA" id="ARBA00006281"/>
    </source>
</evidence>
<dbReference type="FunFam" id="2.60.34.20:FF:000001">
    <property type="entry name" value="protein AAR2 homolog"/>
    <property type="match status" value="1"/>
</dbReference>
<evidence type="ECO:0000259" key="3">
    <source>
        <dbReference type="Pfam" id="PF20981"/>
    </source>
</evidence>
<dbReference type="Pfam" id="PF20981">
    <property type="entry name" value="AAR2_1st"/>
    <property type="match status" value="1"/>
</dbReference>
<name>A0A0K9PIX9_ZOSMR</name>
<dbReference type="CDD" id="cd13777">
    <property type="entry name" value="Aar2_N"/>
    <property type="match status" value="1"/>
</dbReference>
<dbReference type="PANTHER" id="PTHR12689:SF4">
    <property type="entry name" value="PROTEIN AAR2 HOMOLOG"/>
    <property type="match status" value="1"/>
</dbReference>
<dbReference type="InterPro" id="IPR033648">
    <property type="entry name" value="AAR2_C"/>
</dbReference>
<dbReference type="InterPro" id="IPR038514">
    <property type="entry name" value="AAR2_C_sf"/>
</dbReference>
<dbReference type="STRING" id="29655.A0A0K9PIX9"/>
<evidence type="ECO:0000259" key="2">
    <source>
        <dbReference type="Pfam" id="PF05282"/>
    </source>
</evidence>
<dbReference type="Gene3D" id="1.25.40.550">
    <property type="entry name" value="Aar2, C-terminal domain-like"/>
    <property type="match status" value="1"/>
</dbReference>
<dbReference type="PANTHER" id="PTHR12689">
    <property type="entry name" value="A1 CISTRON SPLICING FACTOR AAR2-RELATED"/>
    <property type="match status" value="1"/>
</dbReference>
<dbReference type="Gene3D" id="2.60.34.20">
    <property type="match status" value="1"/>
</dbReference>